<dbReference type="Gene3D" id="2.60.40.2060">
    <property type="match status" value="1"/>
</dbReference>
<sequence length="224" mass="24264">MKIITNIFSTVLCMLLATGCGLDNYDEPQSTLEGRVVYNNQSIGVRGTADAVQVQLYQDGYEKHDPIPVYLTQDGSFKAILFNGQYKLITRSGNGPWLNSTDTIVVNVNGYTTCELPVTPYYTLAEENFSLNGNIVNGSTLVTKVVETSSISSALLLVSETAFVDEGTYLARQELTDVSEGTLSMSLDLSGNDDAASAVALYARIGVKPAESDQYVYTPVVQIK</sequence>
<feature type="domain" description="DUF3823" evidence="1">
    <location>
        <begin position="30"/>
        <end position="119"/>
    </location>
</feature>
<gene>
    <name evidence="3" type="ORF">NEE14_010105</name>
</gene>
<dbReference type="EMBL" id="CP146284">
    <property type="protein sequence ID" value="WWV65364.1"/>
    <property type="molecule type" value="Genomic_DNA"/>
</dbReference>
<evidence type="ECO:0000259" key="1">
    <source>
        <dbReference type="Pfam" id="PF12866"/>
    </source>
</evidence>
<name>A0ABZ2IMF6_9BACT</name>
<dbReference type="PROSITE" id="PS51257">
    <property type="entry name" value="PROKAR_LIPOPROTEIN"/>
    <property type="match status" value="1"/>
</dbReference>
<dbReference type="Gene3D" id="2.60.40.1120">
    <property type="entry name" value="Carboxypeptidase-like, regulatory domain"/>
    <property type="match status" value="1"/>
</dbReference>
<evidence type="ECO:0000313" key="4">
    <source>
        <dbReference type="Proteomes" id="UP001320603"/>
    </source>
</evidence>
<evidence type="ECO:0000259" key="2">
    <source>
        <dbReference type="Pfam" id="PF18003"/>
    </source>
</evidence>
<keyword evidence="4" id="KW-1185">Reference proteome</keyword>
<dbReference type="Pfam" id="PF18003">
    <property type="entry name" value="DUF3823_C"/>
    <property type="match status" value="1"/>
</dbReference>
<organism evidence="3 4">
    <name type="scientific">Parabacteroides absconsus</name>
    <dbReference type="NCBI Taxonomy" id="2951805"/>
    <lineage>
        <taxon>Bacteria</taxon>
        <taxon>Pseudomonadati</taxon>
        <taxon>Bacteroidota</taxon>
        <taxon>Bacteroidia</taxon>
        <taxon>Bacteroidales</taxon>
        <taxon>Tannerellaceae</taxon>
        <taxon>Parabacteroides</taxon>
    </lineage>
</organism>
<dbReference type="InterPro" id="IPR024278">
    <property type="entry name" value="DUF3823_N"/>
</dbReference>
<dbReference type="InterPro" id="IPR041186">
    <property type="entry name" value="DUF3823_C"/>
</dbReference>
<dbReference type="Pfam" id="PF12866">
    <property type="entry name" value="DUF3823"/>
    <property type="match status" value="1"/>
</dbReference>
<feature type="domain" description="DUF3823" evidence="2">
    <location>
        <begin position="122"/>
        <end position="222"/>
    </location>
</feature>
<proteinExistence type="predicted"/>
<dbReference type="RefSeq" id="WP_251967578.1">
    <property type="nucleotide sequence ID" value="NZ_CP146284.1"/>
</dbReference>
<evidence type="ECO:0000313" key="3">
    <source>
        <dbReference type="EMBL" id="WWV65364.1"/>
    </source>
</evidence>
<reference evidence="3 4" key="1">
    <citation type="submission" date="2024-02" db="EMBL/GenBank/DDBJ databases">
        <title>Whole genome sequencing of Parabacteroides sp. AD58.</title>
        <authorList>
            <person name="Chaplin A.V."/>
            <person name="Pikina A.P."/>
            <person name="Sokolova S.R."/>
            <person name="Korostin D.O."/>
            <person name="Efimov B.A."/>
        </authorList>
    </citation>
    <scope>NUCLEOTIDE SEQUENCE [LARGE SCALE GENOMIC DNA]</scope>
    <source>
        <strain evidence="3 4">AD58</strain>
    </source>
</reference>
<dbReference type="Proteomes" id="UP001320603">
    <property type="component" value="Chromosome"/>
</dbReference>
<accession>A0ABZ2IMF6</accession>
<protein>
    <submittedName>
        <fullName evidence="3">DUF3823 domain-containing protein</fullName>
    </submittedName>
</protein>